<name>A0ABR2YJ48_9CHLO</name>
<dbReference type="EMBL" id="JALJOT010000010">
    <property type="protein sequence ID" value="KAK9906543.1"/>
    <property type="molecule type" value="Genomic_DNA"/>
</dbReference>
<evidence type="ECO:0000313" key="2">
    <source>
        <dbReference type="EMBL" id="KAK9906543.1"/>
    </source>
</evidence>
<feature type="region of interest" description="Disordered" evidence="1">
    <location>
        <begin position="75"/>
        <end position="96"/>
    </location>
</feature>
<comment type="caution">
    <text evidence="2">The sequence shown here is derived from an EMBL/GenBank/DDBJ whole genome shotgun (WGS) entry which is preliminary data.</text>
</comment>
<dbReference type="Proteomes" id="UP001491310">
    <property type="component" value="Unassembled WGS sequence"/>
</dbReference>
<protein>
    <submittedName>
        <fullName evidence="2">Uncharacterized protein</fullName>
    </submittedName>
</protein>
<reference evidence="2 3" key="1">
    <citation type="journal article" date="2024" name="Nat. Commun.">
        <title>Phylogenomics reveals the evolutionary origins of lichenization in chlorophyte algae.</title>
        <authorList>
            <person name="Puginier C."/>
            <person name="Libourel C."/>
            <person name="Otte J."/>
            <person name="Skaloud P."/>
            <person name="Haon M."/>
            <person name="Grisel S."/>
            <person name="Petersen M."/>
            <person name="Berrin J.G."/>
            <person name="Delaux P.M."/>
            <person name="Dal Grande F."/>
            <person name="Keller J."/>
        </authorList>
    </citation>
    <scope>NUCLEOTIDE SEQUENCE [LARGE SCALE GENOMIC DNA]</scope>
    <source>
        <strain evidence="2 3">SAG 216-7</strain>
    </source>
</reference>
<sequence length="96" mass="10238">MQSKGKALGTLTIGSSSPNAFAGRWAEAADIVAAMVAPYLHIHDLRQHLEVKQTCLLDCLPAKVASHMLEKRAMGMTPVMQSGNNDGSSSSDSHEM</sequence>
<keyword evidence="3" id="KW-1185">Reference proteome</keyword>
<organism evidence="2 3">
    <name type="scientific">Coccomyxa subellipsoidea</name>
    <dbReference type="NCBI Taxonomy" id="248742"/>
    <lineage>
        <taxon>Eukaryota</taxon>
        <taxon>Viridiplantae</taxon>
        <taxon>Chlorophyta</taxon>
        <taxon>core chlorophytes</taxon>
        <taxon>Trebouxiophyceae</taxon>
        <taxon>Trebouxiophyceae incertae sedis</taxon>
        <taxon>Coccomyxaceae</taxon>
        <taxon>Coccomyxa</taxon>
    </lineage>
</organism>
<proteinExistence type="predicted"/>
<evidence type="ECO:0000256" key="1">
    <source>
        <dbReference type="SAM" id="MobiDB-lite"/>
    </source>
</evidence>
<feature type="compositionally biased region" description="Low complexity" evidence="1">
    <location>
        <begin position="82"/>
        <end position="96"/>
    </location>
</feature>
<evidence type="ECO:0000313" key="3">
    <source>
        <dbReference type="Proteomes" id="UP001491310"/>
    </source>
</evidence>
<accession>A0ABR2YJ48</accession>
<gene>
    <name evidence="2" type="ORF">WJX75_003826</name>
</gene>